<keyword evidence="5" id="KW-1185">Reference proteome</keyword>
<feature type="compositionally biased region" description="Basic and acidic residues" evidence="2">
    <location>
        <begin position="1"/>
        <end position="11"/>
    </location>
</feature>
<comment type="subcellular location">
    <subcellularLocation>
        <location evidence="1">Nucleus</location>
    </subcellularLocation>
</comment>
<dbReference type="AlphaFoldDB" id="A0A7J6MQC3"/>
<keyword evidence="1 4" id="KW-0489">Methyltransferase</keyword>
<comment type="catalytic activity">
    <reaction evidence="1">
        <text>a 5'-end (N(7)-methyl 5'-triphosphoguanosine)-ribonucleoside in mRNA + S-adenosyl-L-methionine = a 5'-end (N(7)-methyl 5'-triphosphoguanosine)-(2'-O-methyl-ribonucleoside) in mRNA + S-adenosyl-L-homocysteine + H(+)</text>
        <dbReference type="Rhea" id="RHEA:67020"/>
        <dbReference type="Rhea" id="RHEA-COMP:17167"/>
        <dbReference type="Rhea" id="RHEA-COMP:17168"/>
        <dbReference type="ChEBI" id="CHEBI:15378"/>
        <dbReference type="ChEBI" id="CHEBI:57856"/>
        <dbReference type="ChEBI" id="CHEBI:59789"/>
        <dbReference type="ChEBI" id="CHEBI:156461"/>
        <dbReference type="ChEBI" id="CHEBI:167609"/>
        <dbReference type="EC" id="2.1.1.57"/>
    </reaction>
</comment>
<keyword evidence="1 4" id="KW-0808">Transferase</keyword>
<dbReference type="GO" id="GO:0005737">
    <property type="term" value="C:cytoplasm"/>
    <property type="evidence" value="ECO:0007669"/>
    <property type="project" value="TreeGrafter"/>
</dbReference>
<feature type="region of interest" description="Disordered" evidence="2">
    <location>
        <begin position="490"/>
        <end position="510"/>
    </location>
</feature>
<dbReference type="PANTHER" id="PTHR16121">
    <property type="entry name" value="CAP-SPECIFIC MRNA (NUCLEOSIDE-2'-O-)-METHYLTRANSFERASE 1-RELATED"/>
    <property type="match status" value="1"/>
</dbReference>
<comment type="function">
    <text evidence="1">S-adenosyl-L-methionine-dependent methyltransferase that mediates RNA cap1 2'-O-ribose methylation to the 5'-cap structure of RNAs. Methylates the ribose of the first nucleotide of a m(7)GpppG-capped mRNA to produce m(7)GpppNmp (cap1).</text>
</comment>
<feature type="domain" description="Ribosomal RNA methyltransferase FtsJ" evidence="3">
    <location>
        <begin position="196"/>
        <end position="414"/>
    </location>
</feature>
<protein>
    <recommendedName>
        <fullName evidence="1">Cap-specific mRNA (nucleoside-2'-O-)-methyltransferase 1</fullName>
        <ecNumber evidence="1">2.1.1.57</ecNumber>
    </recommendedName>
    <alternativeName>
        <fullName evidence="1">Cap1 2'O-ribose methyltransferase 1</fullName>
    </alternativeName>
</protein>
<dbReference type="InterPro" id="IPR029063">
    <property type="entry name" value="SAM-dependent_MTases_sf"/>
</dbReference>
<dbReference type="EC" id="2.1.1.57" evidence="1"/>
<evidence type="ECO:0000256" key="2">
    <source>
        <dbReference type="SAM" id="MobiDB-lite"/>
    </source>
</evidence>
<comment type="caution">
    <text evidence="4">The sequence shown here is derived from an EMBL/GenBank/DDBJ whole genome shotgun (WGS) entry which is preliminary data.</text>
</comment>
<evidence type="ECO:0000313" key="4">
    <source>
        <dbReference type="EMBL" id="KAF4673808.1"/>
    </source>
</evidence>
<gene>
    <name evidence="4" type="primary">FTSJD2</name>
    <name evidence="4" type="ORF">FOL47_010067</name>
</gene>
<dbReference type="PANTHER" id="PTHR16121:SF0">
    <property type="entry name" value="CAP-SPECIFIC MRNA (NUCLEOSIDE-2'-O-)-METHYLTRANSFERASE 1"/>
    <property type="match status" value="1"/>
</dbReference>
<dbReference type="GO" id="GO:0032259">
    <property type="term" value="P:methylation"/>
    <property type="evidence" value="ECO:0007669"/>
    <property type="project" value="UniProtKB-KW"/>
</dbReference>
<evidence type="ECO:0000259" key="3">
    <source>
        <dbReference type="Pfam" id="PF01728"/>
    </source>
</evidence>
<dbReference type="Proteomes" id="UP000591131">
    <property type="component" value="Unassembled WGS sequence"/>
</dbReference>
<dbReference type="OrthoDB" id="10251234at2759"/>
<evidence type="ECO:0000256" key="1">
    <source>
        <dbReference type="RuleBase" id="RU368012"/>
    </source>
</evidence>
<organism evidence="4 5">
    <name type="scientific">Perkinsus chesapeaki</name>
    <name type="common">Clam parasite</name>
    <name type="synonym">Perkinsus andrewsi</name>
    <dbReference type="NCBI Taxonomy" id="330153"/>
    <lineage>
        <taxon>Eukaryota</taxon>
        <taxon>Sar</taxon>
        <taxon>Alveolata</taxon>
        <taxon>Perkinsozoa</taxon>
        <taxon>Perkinsea</taxon>
        <taxon>Perkinsida</taxon>
        <taxon>Perkinsidae</taxon>
        <taxon>Perkinsus</taxon>
    </lineage>
</organism>
<dbReference type="GO" id="GO:0016556">
    <property type="term" value="P:mRNA modification"/>
    <property type="evidence" value="ECO:0007669"/>
    <property type="project" value="UniProtKB-UniRule"/>
</dbReference>
<keyword evidence="1" id="KW-0949">S-adenosyl-L-methionine</keyword>
<feature type="compositionally biased region" description="Basic and acidic residues" evidence="2">
    <location>
        <begin position="25"/>
        <end position="37"/>
    </location>
</feature>
<dbReference type="Gene3D" id="3.40.50.12760">
    <property type="match status" value="1"/>
</dbReference>
<sequence length="510" mass="56480">MEDSTTEKVEGLLKCGDTVGELGEEEKATRGDGKEEEGPTEEGAATPIPPWSKFKKRKIEESSSPRPTKVVLKERGEAVPSWTPPAAAAATAHPLGPAPASELERTDVFEVVSGLEKLPTIPEWSKDNLPKLLRSNAPERMREGPFCEAAVVDELWQEKARMDNLFDRGKGRIYRQVRARVFPSTVSGSANIGLSNRAGDKLWEVLEALDIWPSVINLARTEESPSGEDEAEMTVRYVDVCGGPGAFSARENVRTIGRGMSLKIDSTQTKEASCIWYKHLIDSEDFEAVWGPDGNVYSPANLEALEKSVEEVDKRGAHLVMGDGGFEVSVDKDGNHLENYQEVYSARIILSEVLTMVRACTKGGFLVCKLFDTFSAITASIIYVTTRLFDKCYIVKPQRSRVVNSERYLVGVGFKGRENPDYEVLMKAMEFCHSTCFTEDEGPESVVPVRLMEDDRKFQISLSQSIRELALRQTRALDIVMNAVDEAVARGKGGQRKGGKGKGRNRYGYH</sequence>
<evidence type="ECO:0000313" key="5">
    <source>
        <dbReference type="Proteomes" id="UP000591131"/>
    </source>
</evidence>
<feature type="region of interest" description="Disordered" evidence="2">
    <location>
        <begin position="1"/>
        <end position="99"/>
    </location>
</feature>
<proteinExistence type="predicted"/>
<dbReference type="GO" id="GO:0005634">
    <property type="term" value="C:nucleus"/>
    <property type="evidence" value="ECO:0007669"/>
    <property type="project" value="UniProtKB-SubCell"/>
</dbReference>
<keyword evidence="1" id="KW-0506">mRNA capping</keyword>
<accession>A0A7J6MQC3</accession>
<feature type="compositionally biased region" description="Low complexity" evidence="2">
    <location>
        <begin position="78"/>
        <end position="99"/>
    </location>
</feature>
<name>A0A7J6MQC3_PERCH</name>
<dbReference type="EMBL" id="JAAPAO010000075">
    <property type="protein sequence ID" value="KAF4673808.1"/>
    <property type="molecule type" value="Genomic_DNA"/>
</dbReference>
<dbReference type="InterPro" id="IPR002877">
    <property type="entry name" value="RNA_MeTrfase_FtsJ_dom"/>
</dbReference>
<dbReference type="GO" id="GO:0003676">
    <property type="term" value="F:nucleic acid binding"/>
    <property type="evidence" value="ECO:0007669"/>
    <property type="project" value="UniProtKB-UniRule"/>
</dbReference>
<dbReference type="SUPFAM" id="SSF53335">
    <property type="entry name" value="S-adenosyl-L-methionine-dependent methyltransferases"/>
    <property type="match status" value="1"/>
</dbReference>
<dbReference type="Pfam" id="PF01728">
    <property type="entry name" value="FtsJ"/>
    <property type="match status" value="1"/>
</dbReference>
<keyword evidence="1" id="KW-0539">Nucleus</keyword>
<feature type="compositionally biased region" description="Basic residues" evidence="2">
    <location>
        <begin position="493"/>
        <end position="510"/>
    </location>
</feature>
<dbReference type="GO" id="GO:0004483">
    <property type="term" value="F:methyltransferase cap1 activity"/>
    <property type="evidence" value="ECO:0007669"/>
    <property type="project" value="UniProtKB-UniRule"/>
</dbReference>
<keyword evidence="1" id="KW-0507">mRNA processing</keyword>
<reference evidence="4 5" key="1">
    <citation type="submission" date="2020-04" db="EMBL/GenBank/DDBJ databases">
        <title>Perkinsus chesapeaki whole genome sequence.</title>
        <authorList>
            <person name="Bogema D.R."/>
        </authorList>
    </citation>
    <scope>NUCLEOTIDE SEQUENCE [LARGE SCALE GENOMIC DNA]</scope>
    <source>
        <strain evidence="4">ATCC PRA-425</strain>
    </source>
</reference>
<dbReference type="GO" id="GO:0006370">
    <property type="term" value="P:7-methylguanosine mRNA capping"/>
    <property type="evidence" value="ECO:0007669"/>
    <property type="project" value="UniProtKB-UniRule"/>
</dbReference>
<dbReference type="InterPro" id="IPR050851">
    <property type="entry name" value="mRNA_Cap_2O-Ribose_MeTrfase"/>
</dbReference>